<keyword evidence="1" id="KW-0472">Membrane</keyword>
<dbReference type="AlphaFoldDB" id="A0A369Z5D9"/>
<feature type="transmembrane region" description="Helical" evidence="1">
    <location>
        <begin position="7"/>
        <end position="30"/>
    </location>
</feature>
<name>A0A369Z5D9_HAEPA</name>
<sequence>MSTQSPYLKAIIIFPLVTQLIGSIIAYVLFDLDDYKEGYFDSALFGFFLTFWPLTVPAIINAYVAKCRGYLRHHWKKILLFSFIIIFCYWSIGNVVIAPNTKYLTDRISFILGGSAIMAIYTTIFLSLLLPKSK</sequence>
<protein>
    <submittedName>
        <fullName evidence="2">Uncharacterized protein</fullName>
    </submittedName>
</protein>
<gene>
    <name evidence="2" type="ORF">DPV87_03900</name>
</gene>
<dbReference type="Proteomes" id="UP000253910">
    <property type="component" value="Unassembled WGS sequence"/>
</dbReference>
<comment type="caution">
    <text evidence="2">The sequence shown here is derived from an EMBL/GenBank/DDBJ whole genome shotgun (WGS) entry which is preliminary data.</text>
</comment>
<feature type="transmembrane region" description="Helical" evidence="1">
    <location>
        <begin position="110"/>
        <end position="130"/>
    </location>
</feature>
<keyword evidence="1" id="KW-1133">Transmembrane helix</keyword>
<reference evidence="2 3" key="1">
    <citation type="submission" date="2018-05" db="EMBL/GenBank/DDBJ databases">
        <title>Draft Genome Sequences for a Diverse set of 7 Haemophilus Species.</title>
        <authorList>
            <person name="Nichols M."/>
            <person name="Topaz N."/>
            <person name="Wang X."/>
            <person name="Wang X."/>
            <person name="Boxrud D."/>
        </authorList>
    </citation>
    <scope>NUCLEOTIDE SEQUENCE [LARGE SCALE GENOMIC DNA]</scope>
    <source>
        <strain evidence="2 3">C2008001710</strain>
    </source>
</reference>
<evidence type="ECO:0000313" key="3">
    <source>
        <dbReference type="Proteomes" id="UP000253910"/>
    </source>
</evidence>
<feature type="transmembrane region" description="Helical" evidence="1">
    <location>
        <begin position="77"/>
        <end position="98"/>
    </location>
</feature>
<dbReference type="RefSeq" id="WP_111315196.1">
    <property type="nucleotide sequence ID" value="NZ_QEPW01000005.1"/>
</dbReference>
<feature type="transmembrane region" description="Helical" evidence="1">
    <location>
        <begin position="42"/>
        <end position="65"/>
    </location>
</feature>
<organism evidence="2 3">
    <name type="scientific">Haemophilus parainfluenzae</name>
    <dbReference type="NCBI Taxonomy" id="729"/>
    <lineage>
        <taxon>Bacteria</taxon>
        <taxon>Pseudomonadati</taxon>
        <taxon>Pseudomonadota</taxon>
        <taxon>Gammaproteobacteria</taxon>
        <taxon>Pasteurellales</taxon>
        <taxon>Pasteurellaceae</taxon>
        <taxon>Haemophilus</taxon>
    </lineage>
</organism>
<proteinExistence type="predicted"/>
<accession>A0A369Z5D9</accession>
<evidence type="ECO:0000313" key="2">
    <source>
        <dbReference type="EMBL" id="RDE93829.1"/>
    </source>
</evidence>
<dbReference type="EMBL" id="QEPW01000005">
    <property type="protein sequence ID" value="RDE93829.1"/>
    <property type="molecule type" value="Genomic_DNA"/>
</dbReference>
<keyword evidence="1" id="KW-0812">Transmembrane</keyword>
<evidence type="ECO:0000256" key="1">
    <source>
        <dbReference type="SAM" id="Phobius"/>
    </source>
</evidence>